<keyword evidence="3" id="KW-1185">Reference proteome</keyword>
<dbReference type="AlphaFoldDB" id="A0A7I8LK88"/>
<proteinExistence type="predicted"/>
<sequence length="25" mass="2794">MSTGHSLFELVIGKQLLIPLELVKQ</sequence>
<dbReference type="EMBL" id="LR746281">
    <property type="protein sequence ID" value="CAA7410483.1"/>
    <property type="molecule type" value="Genomic_DNA"/>
</dbReference>
<organism evidence="2 3">
    <name type="scientific">Spirodela intermedia</name>
    <name type="common">Intermediate duckweed</name>
    <dbReference type="NCBI Taxonomy" id="51605"/>
    <lineage>
        <taxon>Eukaryota</taxon>
        <taxon>Viridiplantae</taxon>
        <taxon>Streptophyta</taxon>
        <taxon>Embryophyta</taxon>
        <taxon>Tracheophyta</taxon>
        <taxon>Spermatophyta</taxon>
        <taxon>Magnoliopsida</taxon>
        <taxon>Liliopsida</taxon>
        <taxon>Araceae</taxon>
        <taxon>Lemnoideae</taxon>
        <taxon>Spirodela</taxon>
    </lineage>
</organism>
<gene>
    <name evidence="1" type="ORF">SI7747_18019678</name>
    <name evidence="2" type="ORF">SI8410_18021161</name>
</gene>
<name>A0A7I8LK88_SPIIN</name>
<dbReference type="Proteomes" id="UP000663760">
    <property type="component" value="Chromosome 18"/>
</dbReference>
<dbReference type="EMBL" id="LR743605">
    <property type="protein sequence ID" value="CAA2634253.1"/>
    <property type="molecule type" value="Genomic_DNA"/>
</dbReference>
<protein>
    <submittedName>
        <fullName evidence="2">Uncharacterized protein</fullName>
    </submittedName>
</protein>
<evidence type="ECO:0000313" key="2">
    <source>
        <dbReference type="EMBL" id="CAA7410483.1"/>
    </source>
</evidence>
<reference evidence="2" key="1">
    <citation type="submission" date="2020-02" db="EMBL/GenBank/DDBJ databases">
        <authorList>
            <person name="Scholz U."/>
            <person name="Mascher M."/>
            <person name="Fiebig A."/>
        </authorList>
    </citation>
    <scope>NUCLEOTIDE SEQUENCE</scope>
</reference>
<evidence type="ECO:0000313" key="1">
    <source>
        <dbReference type="EMBL" id="CAA2634253.1"/>
    </source>
</evidence>
<evidence type="ECO:0000313" key="3">
    <source>
        <dbReference type="Proteomes" id="UP000663760"/>
    </source>
</evidence>
<accession>A0A7I8LK88</accession>